<dbReference type="CDD" id="cd00761">
    <property type="entry name" value="Glyco_tranf_GTA_type"/>
    <property type="match status" value="1"/>
</dbReference>
<proteinExistence type="inferred from homology"/>
<comment type="pathway">
    <text evidence="8">Carotenoid biosynthesis; staphyloxanthin biosynthesis; staphyloxanthin from farnesyl diphosphate: step 4/5.</text>
</comment>
<comment type="subcellular location">
    <subcellularLocation>
        <location evidence="1">Cell membrane</location>
    </subcellularLocation>
</comment>
<keyword evidence="5" id="KW-0125">Carotenoid biosynthesis</keyword>
<evidence type="ECO:0000256" key="10">
    <source>
        <dbReference type="ARBA" id="ARBA00040345"/>
    </source>
</evidence>
<keyword evidence="3" id="KW-0328">Glycosyltransferase</keyword>
<comment type="similarity">
    <text evidence="9">Belongs to the glycosyltransferase 2 family. CrtQ subfamily.</text>
</comment>
<evidence type="ECO:0000256" key="7">
    <source>
        <dbReference type="ARBA" id="ARBA00037281"/>
    </source>
</evidence>
<evidence type="ECO:0000256" key="11">
    <source>
        <dbReference type="SAM" id="Phobius"/>
    </source>
</evidence>
<dbReference type="PANTHER" id="PTHR43646:SF2">
    <property type="entry name" value="GLYCOSYLTRANSFERASE 2-LIKE DOMAIN-CONTAINING PROTEIN"/>
    <property type="match status" value="1"/>
</dbReference>
<gene>
    <name evidence="13" type="ORF">J34TS1_41340</name>
</gene>
<evidence type="ECO:0000256" key="5">
    <source>
        <dbReference type="ARBA" id="ARBA00022746"/>
    </source>
</evidence>
<feature type="domain" description="Glycosyltransferase 2-like" evidence="12">
    <location>
        <begin position="47"/>
        <end position="219"/>
    </location>
</feature>
<evidence type="ECO:0000313" key="13">
    <source>
        <dbReference type="EMBL" id="GIO49369.1"/>
    </source>
</evidence>
<evidence type="ECO:0000256" key="3">
    <source>
        <dbReference type="ARBA" id="ARBA00022676"/>
    </source>
</evidence>
<keyword evidence="6 11" id="KW-0472">Membrane</keyword>
<evidence type="ECO:0000256" key="9">
    <source>
        <dbReference type="ARBA" id="ARBA00038120"/>
    </source>
</evidence>
<dbReference type="EMBL" id="BORT01000021">
    <property type="protein sequence ID" value="GIO49369.1"/>
    <property type="molecule type" value="Genomic_DNA"/>
</dbReference>
<reference evidence="13 14" key="1">
    <citation type="submission" date="2021-03" db="EMBL/GenBank/DDBJ databases">
        <title>Antimicrobial resistance genes in bacteria isolated from Japanese honey, and their potential for conferring macrolide and lincosamide resistance in the American foulbrood pathogen Paenibacillus larvae.</title>
        <authorList>
            <person name="Okamoto M."/>
            <person name="Kumagai M."/>
            <person name="Kanamori H."/>
            <person name="Takamatsu D."/>
        </authorList>
    </citation>
    <scope>NUCLEOTIDE SEQUENCE [LARGE SCALE GENOMIC DNA]</scope>
    <source>
        <strain evidence="13 14">J34TS1</strain>
    </source>
</reference>
<dbReference type="SUPFAM" id="SSF53448">
    <property type="entry name" value="Nucleotide-diphospho-sugar transferases"/>
    <property type="match status" value="1"/>
</dbReference>
<name>A0A919YEQ8_9BACL</name>
<dbReference type="PANTHER" id="PTHR43646">
    <property type="entry name" value="GLYCOSYLTRANSFERASE"/>
    <property type="match status" value="1"/>
</dbReference>
<dbReference type="InterPro" id="IPR001173">
    <property type="entry name" value="Glyco_trans_2-like"/>
</dbReference>
<dbReference type="RefSeq" id="WP_212979883.1">
    <property type="nucleotide sequence ID" value="NZ_AP025343.1"/>
</dbReference>
<feature type="transmembrane region" description="Helical" evidence="11">
    <location>
        <begin position="333"/>
        <end position="354"/>
    </location>
</feature>
<dbReference type="Proteomes" id="UP000682811">
    <property type="component" value="Unassembled WGS sequence"/>
</dbReference>
<keyword evidence="11" id="KW-0812">Transmembrane</keyword>
<evidence type="ECO:0000256" key="6">
    <source>
        <dbReference type="ARBA" id="ARBA00023136"/>
    </source>
</evidence>
<evidence type="ECO:0000256" key="8">
    <source>
        <dbReference type="ARBA" id="ARBA00037904"/>
    </source>
</evidence>
<dbReference type="GO" id="GO:0016117">
    <property type="term" value="P:carotenoid biosynthetic process"/>
    <property type="evidence" value="ECO:0007669"/>
    <property type="project" value="UniProtKB-KW"/>
</dbReference>
<keyword evidence="14" id="KW-1185">Reference proteome</keyword>
<accession>A0A919YEQ8</accession>
<evidence type="ECO:0000256" key="4">
    <source>
        <dbReference type="ARBA" id="ARBA00022679"/>
    </source>
</evidence>
<keyword evidence="2" id="KW-1003">Cell membrane</keyword>
<dbReference type="AlphaFoldDB" id="A0A919YEQ8"/>
<keyword evidence="4" id="KW-0808">Transferase</keyword>
<feature type="transmembrane region" description="Helical" evidence="11">
    <location>
        <begin position="281"/>
        <end position="301"/>
    </location>
</feature>
<dbReference type="GO" id="GO:0016787">
    <property type="term" value="F:hydrolase activity"/>
    <property type="evidence" value="ECO:0007669"/>
    <property type="project" value="UniProtKB-KW"/>
</dbReference>
<evidence type="ECO:0000256" key="2">
    <source>
        <dbReference type="ARBA" id="ARBA00022475"/>
    </source>
</evidence>
<evidence type="ECO:0000256" key="1">
    <source>
        <dbReference type="ARBA" id="ARBA00004236"/>
    </source>
</evidence>
<comment type="function">
    <text evidence="7">Catalyzes the glycosylation of 4,4'-diaponeurosporenoate, i.e. the esterification of glucose at the C1'' position with the carboxyl group of 4,4'-diaponeurosporenic acid, to form glycosyl-4,4'-diaponeurosporenoate. This is a step in the biosynthesis of staphyloxanthin, an orange pigment present in most staphylococci strains.</text>
</comment>
<dbReference type="Gene3D" id="3.90.550.10">
    <property type="entry name" value="Spore Coat Polysaccharide Biosynthesis Protein SpsA, Chain A"/>
    <property type="match status" value="1"/>
</dbReference>
<dbReference type="GO" id="GO:0005886">
    <property type="term" value="C:plasma membrane"/>
    <property type="evidence" value="ECO:0007669"/>
    <property type="project" value="UniProtKB-SubCell"/>
</dbReference>
<feature type="transmembrane region" description="Helical" evidence="11">
    <location>
        <begin position="308"/>
        <end position="327"/>
    </location>
</feature>
<protein>
    <recommendedName>
        <fullName evidence="10">4,4'-diaponeurosporenoate glycosyltransferase</fullName>
    </recommendedName>
</protein>
<dbReference type="GO" id="GO:0016757">
    <property type="term" value="F:glycosyltransferase activity"/>
    <property type="evidence" value="ECO:0007669"/>
    <property type="project" value="UniProtKB-KW"/>
</dbReference>
<evidence type="ECO:0000313" key="14">
    <source>
        <dbReference type="Proteomes" id="UP000682811"/>
    </source>
</evidence>
<keyword evidence="13" id="KW-0378">Hydrolase</keyword>
<keyword evidence="11" id="KW-1133">Transmembrane helix</keyword>
<organism evidence="13 14">
    <name type="scientific">Paenibacillus azoreducens</name>
    <dbReference type="NCBI Taxonomy" id="116718"/>
    <lineage>
        <taxon>Bacteria</taxon>
        <taxon>Bacillati</taxon>
        <taxon>Bacillota</taxon>
        <taxon>Bacilli</taxon>
        <taxon>Bacillales</taxon>
        <taxon>Paenibacillaceae</taxon>
        <taxon>Paenibacillus</taxon>
    </lineage>
</organism>
<evidence type="ECO:0000259" key="12">
    <source>
        <dbReference type="Pfam" id="PF00535"/>
    </source>
</evidence>
<feature type="transmembrane region" description="Helical" evidence="11">
    <location>
        <begin position="6"/>
        <end position="23"/>
    </location>
</feature>
<comment type="caution">
    <text evidence="13">The sequence shown here is derived from an EMBL/GenBank/DDBJ whole genome shotgun (WGS) entry which is preliminary data.</text>
</comment>
<dbReference type="InterPro" id="IPR029044">
    <property type="entry name" value="Nucleotide-diphossugar_trans"/>
</dbReference>
<sequence>MQILWYILGSINVIMWGFGLLLVQQIKKITILRKYDPPALTEPPLVSVIVAARNEQKAIERCVDSLMAQSYGKLEVIVVNDRSTDDTGNCLARLQLRHPSLRIITIGHLPEGWLGKNHALYQGTLAAKGEWILYTDADILFAPQTLEKSIAYSIEHQLDHLTLIPAFTGSHLVSKWYSTFIFLSASAFGMLWKTKDPKAKNSLGVGAFNLLKRSVYEQIGTHQAFAMHTTDDAKLGELVKRHGFKQEVVYGRDLVEVWNYYESTTQLIRSVEKNVFTFPNAIGVTISCTLTMIYPFFGLFIGHTGPRILCAIAVLCILLMYAIYSTYAKSRFWYGLFHPYVAFLLILGALRGASVSSRGGMTWRGTVYSREKLNQK</sequence>
<dbReference type="Pfam" id="PF00535">
    <property type="entry name" value="Glycos_transf_2"/>
    <property type="match status" value="1"/>
</dbReference>